<dbReference type="Proteomes" id="UP000005536">
    <property type="component" value="Unassembled WGS sequence"/>
</dbReference>
<dbReference type="EMBL" id="ADBF01000006">
    <property type="protein sequence ID" value="EFE50974.1"/>
    <property type="molecule type" value="Genomic_DNA"/>
</dbReference>
<evidence type="ECO:0000313" key="1">
    <source>
        <dbReference type="EMBL" id="EFE50974.1"/>
    </source>
</evidence>
<protein>
    <submittedName>
        <fullName evidence="1">Glycogen/starch/alpha-glucan phosphorylase</fullName>
    </submittedName>
</protein>
<name>D4DMQ7_NEIEG</name>
<accession>D4DMQ7</accession>
<evidence type="ECO:0000313" key="2">
    <source>
        <dbReference type="Proteomes" id="UP000005536"/>
    </source>
</evidence>
<organism evidence="1 2">
    <name type="scientific">Neisseria elongata subsp. glycolytica ATCC 29315</name>
    <dbReference type="NCBI Taxonomy" id="546263"/>
    <lineage>
        <taxon>Bacteria</taxon>
        <taxon>Pseudomonadati</taxon>
        <taxon>Pseudomonadota</taxon>
        <taxon>Betaproteobacteria</taxon>
        <taxon>Neisseriales</taxon>
        <taxon>Neisseriaceae</taxon>
        <taxon>Neisseria</taxon>
    </lineage>
</organism>
<dbReference type="SUPFAM" id="SSF52172">
    <property type="entry name" value="CheY-like"/>
    <property type="match status" value="1"/>
</dbReference>
<reference evidence="1 2" key="1">
    <citation type="submission" date="2010-02" db="EMBL/GenBank/DDBJ databases">
        <authorList>
            <person name="Weinstock G."/>
            <person name="Sodergren E."/>
            <person name="Clifton S."/>
            <person name="Fulton L."/>
            <person name="Fulton B."/>
            <person name="Courtney L."/>
            <person name="Fronick C."/>
            <person name="Harrison M."/>
            <person name="Strong C."/>
            <person name="Farmer C."/>
            <person name="Delahaunty K."/>
            <person name="Markovic C."/>
            <person name="Hall O."/>
            <person name="Minx P."/>
            <person name="Tomlinson C."/>
            <person name="Mitreva M."/>
            <person name="Nelson J."/>
            <person name="Hou S."/>
            <person name="Wollam A."/>
            <person name="Pepin K.H."/>
            <person name="Johnson M."/>
            <person name="Bhonagiri V."/>
            <person name="Zhang X."/>
            <person name="Suruliraj S."/>
            <person name="Warren W."/>
            <person name="Chinwalla A."/>
            <person name="Mardis E.R."/>
            <person name="Wilson R.K."/>
        </authorList>
    </citation>
    <scope>NUCLEOTIDE SEQUENCE [LARGE SCALE GENOMIC DNA]</scope>
    <source>
        <strain evidence="1 2">ATCC 29315</strain>
    </source>
</reference>
<sequence length="153" mass="17218">MDNLIPKVKTVRVSLQEMGEQQYAVFRMAFKMHNTTNYEIVDASSTVKPDMVLVDVDGSKAMLAWHEAKKNHPDIPVVVFSVNEPIVTAPYLPKPVKFDTLFPILRSLAQGGNVVEPKQQEVINSQQPEKCQPPLGIMIKRQQFAVLILSVVY</sequence>
<gene>
    <name evidence="1" type="ORF">NEIELOOT_00331</name>
</gene>
<dbReference type="InterPro" id="IPR011006">
    <property type="entry name" value="CheY-like_superfamily"/>
</dbReference>
<dbReference type="Gene3D" id="3.40.50.2300">
    <property type="match status" value="1"/>
</dbReference>
<comment type="caution">
    <text evidence="1">The sequence shown here is derived from an EMBL/GenBank/DDBJ whole genome shotgun (WGS) entry which is preliminary data.</text>
</comment>
<proteinExistence type="predicted"/>
<dbReference type="AlphaFoldDB" id="D4DMQ7"/>